<feature type="transmembrane region" description="Helical" evidence="8">
    <location>
        <begin position="91"/>
        <end position="113"/>
    </location>
</feature>
<dbReference type="Proteomes" id="UP000243515">
    <property type="component" value="Unassembled WGS sequence"/>
</dbReference>
<organism evidence="10 11">
    <name type="scientific">Elaphomyces granulatus</name>
    <dbReference type="NCBI Taxonomy" id="519963"/>
    <lineage>
        <taxon>Eukaryota</taxon>
        <taxon>Fungi</taxon>
        <taxon>Dikarya</taxon>
        <taxon>Ascomycota</taxon>
        <taxon>Pezizomycotina</taxon>
        <taxon>Eurotiomycetes</taxon>
        <taxon>Eurotiomycetidae</taxon>
        <taxon>Eurotiales</taxon>
        <taxon>Elaphomycetaceae</taxon>
        <taxon>Elaphomyces</taxon>
    </lineage>
</organism>
<feature type="compositionally biased region" description="Acidic residues" evidence="7">
    <location>
        <begin position="373"/>
        <end position="388"/>
    </location>
</feature>
<dbReference type="GO" id="GO:0016020">
    <property type="term" value="C:membrane"/>
    <property type="evidence" value="ECO:0007669"/>
    <property type="project" value="UniProtKB-SubCell"/>
</dbReference>
<keyword evidence="11" id="KW-1185">Reference proteome</keyword>
<evidence type="ECO:0000256" key="8">
    <source>
        <dbReference type="SAM" id="Phobius"/>
    </source>
</evidence>
<feature type="compositionally biased region" description="Basic and acidic residues" evidence="7">
    <location>
        <begin position="389"/>
        <end position="398"/>
    </location>
</feature>
<protein>
    <recommendedName>
        <fullName evidence="9">TLC domain-containing protein</fullName>
    </recommendedName>
</protein>
<dbReference type="PANTHER" id="PTHR12560">
    <property type="entry name" value="LONGEVITY ASSURANCE FACTOR 1 LAG1"/>
    <property type="match status" value="1"/>
</dbReference>
<keyword evidence="4 8" id="KW-1133">Transmembrane helix</keyword>
<feature type="region of interest" description="Disordered" evidence="7">
    <location>
        <begin position="369"/>
        <end position="450"/>
    </location>
</feature>
<dbReference type="SMART" id="SM00724">
    <property type="entry name" value="TLC"/>
    <property type="match status" value="1"/>
</dbReference>
<comment type="caution">
    <text evidence="10">The sequence shown here is derived from an EMBL/GenBank/DDBJ whole genome shotgun (WGS) entry which is preliminary data.</text>
</comment>
<feature type="region of interest" description="Disordered" evidence="7">
    <location>
        <begin position="1"/>
        <end position="27"/>
    </location>
</feature>
<dbReference type="PROSITE" id="PS50922">
    <property type="entry name" value="TLC"/>
    <property type="match status" value="1"/>
</dbReference>
<feature type="compositionally biased region" description="Polar residues" evidence="7">
    <location>
        <begin position="7"/>
        <end position="27"/>
    </location>
</feature>
<feature type="transmembrane region" description="Helical" evidence="8">
    <location>
        <begin position="336"/>
        <end position="356"/>
    </location>
</feature>
<evidence type="ECO:0000256" key="6">
    <source>
        <dbReference type="PROSITE-ProRule" id="PRU00205"/>
    </source>
</evidence>
<feature type="compositionally biased region" description="Basic and acidic residues" evidence="7">
    <location>
        <begin position="430"/>
        <end position="450"/>
    </location>
</feature>
<evidence type="ECO:0000313" key="10">
    <source>
        <dbReference type="EMBL" id="OXV05667.1"/>
    </source>
</evidence>
<dbReference type="GO" id="GO:0050291">
    <property type="term" value="F:sphingosine N-acyltransferase activity"/>
    <property type="evidence" value="ECO:0007669"/>
    <property type="project" value="InterPro"/>
</dbReference>
<feature type="transmembrane region" description="Helical" evidence="8">
    <location>
        <begin position="176"/>
        <end position="194"/>
    </location>
</feature>
<gene>
    <name evidence="10" type="ORF">Egran_06567</name>
</gene>
<feature type="transmembrane region" description="Helical" evidence="8">
    <location>
        <begin position="261"/>
        <end position="285"/>
    </location>
</feature>
<dbReference type="OrthoDB" id="537032at2759"/>
<dbReference type="InterPro" id="IPR016439">
    <property type="entry name" value="Lag1/Lac1-like"/>
</dbReference>
<name>A0A232LPC9_9EURO</name>
<comment type="subcellular location">
    <subcellularLocation>
        <location evidence="1">Membrane</location>
        <topology evidence="1">Multi-pass membrane protein</topology>
    </subcellularLocation>
</comment>
<dbReference type="PANTHER" id="PTHR12560:SF0">
    <property type="entry name" value="LD18904P"/>
    <property type="match status" value="1"/>
</dbReference>
<keyword evidence="3 6" id="KW-0812">Transmembrane</keyword>
<dbReference type="Pfam" id="PF03798">
    <property type="entry name" value="TRAM_LAG1_CLN8"/>
    <property type="match status" value="1"/>
</dbReference>
<evidence type="ECO:0000256" key="4">
    <source>
        <dbReference type="ARBA" id="ARBA00022989"/>
    </source>
</evidence>
<keyword evidence="5 6" id="KW-0472">Membrane</keyword>
<accession>A0A232LPC9</accession>
<evidence type="ECO:0000256" key="2">
    <source>
        <dbReference type="ARBA" id="ARBA00009808"/>
    </source>
</evidence>
<comment type="similarity">
    <text evidence="2">Belongs to the sphingosine N-acyltransferase family.</text>
</comment>
<dbReference type="GO" id="GO:0046513">
    <property type="term" value="P:ceramide biosynthetic process"/>
    <property type="evidence" value="ECO:0007669"/>
    <property type="project" value="InterPro"/>
</dbReference>
<evidence type="ECO:0000313" key="11">
    <source>
        <dbReference type="Proteomes" id="UP000243515"/>
    </source>
</evidence>
<dbReference type="InterPro" id="IPR006634">
    <property type="entry name" value="TLC-dom"/>
</dbReference>
<feature type="transmembrane region" description="Helical" evidence="8">
    <location>
        <begin position="134"/>
        <end position="151"/>
    </location>
</feature>
<sequence>MAKDVSAISSQSANGLNPHGSTFNGNRSVRKETTFREWLVDNQIGITLTIFATIMAVHNLYPSLRAYTTPFFQMSYYQPSTGRYRQGWDDVYLVISSIIGFTAVRAIAIDWIFRPMAKRTGLKKKAALRFAEQAWLVVYYGVFWTLGMYLWSHSNYWLNFKAIWMAWPSREMTPPMKLYLLMQLSFWFQQILVINIEERRKDHYQMLTHHVITCTLLSSAYVYTFFKVSNVVLCIMDVVDLLLPAAKILKYFGYETGCNIAFGVFLLTWFVARHIVYVALCWSVYKDLPEQVVYGCYSGATGEMLTIDGYPDRWRYVFYPFQDVNGPICFNGALKWIFLSFLLSIQALSIIWFGMITRVAISVIRTGNAEDTRSDDEEEEAQEDEEEIDGRVAGKETSRGSPGLADSSGSEHSWRRSNGSVRARGRGRVRLGDQSDRKALLGRIGCDKPT</sequence>
<feature type="domain" description="TLC" evidence="9">
    <location>
        <begin position="125"/>
        <end position="365"/>
    </location>
</feature>
<proteinExistence type="inferred from homology"/>
<evidence type="ECO:0000256" key="7">
    <source>
        <dbReference type="SAM" id="MobiDB-lite"/>
    </source>
</evidence>
<reference evidence="10 11" key="1">
    <citation type="journal article" date="2015" name="Environ. Microbiol.">
        <title>Metagenome sequence of Elaphomyces granulatus from sporocarp tissue reveals Ascomycota ectomycorrhizal fingerprints of genome expansion and a Proteobacteria-rich microbiome.</title>
        <authorList>
            <person name="Quandt C.A."/>
            <person name="Kohler A."/>
            <person name="Hesse C.N."/>
            <person name="Sharpton T.J."/>
            <person name="Martin F."/>
            <person name="Spatafora J.W."/>
        </authorList>
    </citation>
    <scope>NUCLEOTIDE SEQUENCE [LARGE SCALE GENOMIC DNA]</scope>
    <source>
        <strain evidence="10 11">OSC145934</strain>
    </source>
</reference>
<evidence type="ECO:0000259" key="9">
    <source>
        <dbReference type="PROSITE" id="PS50922"/>
    </source>
</evidence>
<evidence type="ECO:0000256" key="1">
    <source>
        <dbReference type="ARBA" id="ARBA00004141"/>
    </source>
</evidence>
<dbReference type="EMBL" id="NPHW01006612">
    <property type="protein sequence ID" value="OXV05667.1"/>
    <property type="molecule type" value="Genomic_DNA"/>
</dbReference>
<evidence type="ECO:0000256" key="5">
    <source>
        <dbReference type="ARBA" id="ARBA00023136"/>
    </source>
</evidence>
<evidence type="ECO:0000256" key="3">
    <source>
        <dbReference type="ARBA" id="ARBA00022692"/>
    </source>
</evidence>
<feature type="transmembrane region" description="Helical" evidence="8">
    <location>
        <begin position="38"/>
        <end position="61"/>
    </location>
</feature>
<dbReference type="AlphaFoldDB" id="A0A232LPC9"/>